<comment type="caution">
    <text evidence="1">The sequence shown here is derived from an EMBL/GenBank/DDBJ whole genome shotgun (WGS) entry which is preliminary data.</text>
</comment>
<protein>
    <submittedName>
        <fullName evidence="1">Uncharacterized protein</fullName>
    </submittedName>
</protein>
<organism evidence="1 2">
    <name type="scientific">Nocardia panacis</name>
    <dbReference type="NCBI Taxonomy" id="2340916"/>
    <lineage>
        <taxon>Bacteria</taxon>
        <taxon>Bacillati</taxon>
        <taxon>Actinomycetota</taxon>
        <taxon>Actinomycetes</taxon>
        <taxon>Mycobacteriales</taxon>
        <taxon>Nocardiaceae</taxon>
        <taxon>Nocardia</taxon>
    </lineage>
</organism>
<reference evidence="1 2" key="1">
    <citation type="submission" date="2018-09" db="EMBL/GenBank/DDBJ databases">
        <title>YIM PH21274 draft genome.</title>
        <authorList>
            <person name="Miao C."/>
        </authorList>
    </citation>
    <scope>NUCLEOTIDE SEQUENCE [LARGE SCALE GENOMIC DNA]</scope>
    <source>
        <strain evidence="1 2">YIM PH 21724</strain>
    </source>
</reference>
<keyword evidence="2" id="KW-1185">Reference proteome</keyword>
<dbReference type="AlphaFoldDB" id="A0A3A4JUR7"/>
<dbReference type="EMBL" id="QZFU01000041">
    <property type="protein sequence ID" value="RJO69965.1"/>
    <property type="molecule type" value="Genomic_DNA"/>
</dbReference>
<name>A0A3A4JUR7_9NOCA</name>
<dbReference type="OrthoDB" id="4334964at2"/>
<dbReference type="Proteomes" id="UP000266677">
    <property type="component" value="Unassembled WGS sequence"/>
</dbReference>
<dbReference type="InterPro" id="IPR006764">
    <property type="entry name" value="SAM_dep_MeTrfase_SAV2177_type"/>
</dbReference>
<dbReference type="Gene3D" id="3.40.50.150">
    <property type="entry name" value="Vaccinia Virus protein VP39"/>
    <property type="match status" value="1"/>
</dbReference>
<proteinExistence type="predicted"/>
<evidence type="ECO:0000313" key="2">
    <source>
        <dbReference type="Proteomes" id="UP000266677"/>
    </source>
</evidence>
<dbReference type="RefSeq" id="WP_120044333.1">
    <property type="nucleotide sequence ID" value="NZ_QZFU01000041.1"/>
</dbReference>
<dbReference type="InterPro" id="IPR029063">
    <property type="entry name" value="SAM-dependent_MTases_sf"/>
</dbReference>
<gene>
    <name evidence="1" type="ORF">D5S18_29260</name>
</gene>
<sequence>MLAALPSSWIWAREFRPSRTPTPVVLRARDEIAAFLDGFEPVEPGLTYLSQWRPDPGDIVEIRDFDGWEGIGRI</sequence>
<evidence type="ECO:0000313" key="1">
    <source>
        <dbReference type="EMBL" id="RJO69965.1"/>
    </source>
</evidence>
<dbReference type="Pfam" id="PF04672">
    <property type="entry name" value="Methyltransf_19"/>
    <property type="match status" value="1"/>
</dbReference>
<accession>A0A3A4JUR7</accession>